<evidence type="ECO:0000313" key="1">
    <source>
        <dbReference type="EMBL" id="GBB93272.1"/>
    </source>
</evidence>
<evidence type="ECO:0008006" key="4">
    <source>
        <dbReference type="Google" id="ProtNLM"/>
    </source>
</evidence>
<dbReference type="InterPro" id="IPR032675">
    <property type="entry name" value="LRR_dom_sf"/>
</dbReference>
<accession>A0A2Z6QXH8</accession>
<evidence type="ECO:0000313" key="2">
    <source>
        <dbReference type="EMBL" id="GES84962.1"/>
    </source>
</evidence>
<dbReference type="EMBL" id="BEXD01001269">
    <property type="protein sequence ID" value="GBB93272.1"/>
    <property type="molecule type" value="Genomic_DNA"/>
</dbReference>
<reference evidence="2" key="2">
    <citation type="submission" date="2019-10" db="EMBL/GenBank/DDBJ databases">
        <title>Conservation and host-specific expression of non-tandemly repeated heterogenous ribosome RNA gene in arbuscular mycorrhizal fungi.</title>
        <authorList>
            <person name="Maeda T."/>
            <person name="Kobayashi Y."/>
            <person name="Nakagawa T."/>
            <person name="Ezawa T."/>
            <person name="Yamaguchi K."/>
            <person name="Bino T."/>
            <person name="Nishimoto Y."/>
            <person name="Shigenobu S."/>
            <person name="Kawaguchi M."/>
        </authorList>
    </citation>
    <scope>NUCLEOTIDE SEQUENCE</scope>
    <source>
        <strain evidence="2">HR1</strain>
    </source>
</reference>
<comment type="caution">
    <text evidence="1">The sequence shown here is derived from an EMBL/GenBank/DDBJ whole genome shotgun (WGS) entry which is preliminary data.</text>
</comment>
<dbReference type="Proteomes" id="UP000615446">
    <property type="component" value="Unassembled WGS sequence"/>
</dbReference>
<dbReference type="EMBL" id="BLAL01000087">
    <property type="protein sequence ID" value="GES84962.1"/>
    <property type="molecule type" value="Genomic_DNA"/>
</dbReference>
<keyword evidence="3" id="KW-1185">Reference proteome</keyword>
<name>A0A2Z6QXH8_9GLOM</name>
<gene>
    <name evidence="2" type="ORF">RCL2_001204900</name>
    <name evidence="1" type="ORF">RclHR1_02140025</name>
</gene>
<dbReference type="Gene3D" id="3.80.10.10">
    <property type="entry name" value="Ribonuclease Inhibitor"/>
    <property type="match status" value="1"/>
</dbReference>
<sequence>MRLTHLYLPYQFDYQIHLIPGAKQYFSDLEFLICNTCINDNVLIGLTEIFKSVKECELYITDVNNYNIVKLIETIKELFSILLLSEVIGGLMNHFTEFLKIHYFNDVTKCECLKNLSLPFLQILKVRRAPIEVLASLIKNANGCLTKIKVDDICDETNNQILIQVIYQNCQNLKDLRLSCRNDDILELENLLVKCRYLIKLHIIDNEMLNWDYLFEVLIKSSPTCLFNFGFWFFEAPRLESLDLFFDKWKNKHIMLLKTIQIHICYPPVYVLNDEYFNLIEKYKLQGCY</sequence>
<evidence type="ECO:0000313" key="3">
    <source>
        <dbReference type="Proteomes" id="UP000247702"/>
    </source>
</evidence>
<protein>
    <recommendedName>
        <fullName evidence="4">F-box domain-containing protein</fullName>
    </recommendedName>
</protein>
<dbReference type="AlphaFoldDB" id="A0A2Z6QXH8"/>
<organism evidence="1 3">
    <name type="scientific">Rhizophagus clarus</name>
    <dbReference type="NCBI Taxonomy" id="94130"/>
    <lineage>
        <taxon>Eukaryota</taxon>
        <taxon>Fungi</taxon>
        <taxon>Fungi incertae sedis</taxon>
        <taxon>Mucoromycota</taxon>
        <taxon>Glomeromycotina</taxon>
        <taxon>Glomeromycetes</taxon>
        <taxon>Glomerales</taxon>
        <taxon>Glomeraceae</taxon>
        <taxon>Rhizophagus</taxon>
    </lineage>
</organism>
<reference evidence="1 3" key="1">
    <citation type="submission" date="2017-11" db="EMBL/GenBank/DDBJ databases">
        <title>The genome of Rhizophagus clarus HR1 reveals common genetic basis of auxotrophy among arbuscular mycorrhizal fungi.</title>
        <authorList>
            <person name="Kobayashi Y."/>
        </authorList>
    </citation>
    <scope>NUCLEOTIDE SEQUENCE [LARGE SCALE GENOMIC DNA]</scope>
    <source>
        <strain evidence="1 3">HR1</strain>
    </source>
</reference>
<proteinExistence type="predicted"/>
<dbReference type="Proteomes" id="UP000247702">
    <property type="component" value="Unassembled WGS sequence"/>
</dbReference>